<feature type="compositionally biased region" description="Polar residues" evidence="1">
    <location>
        <begin position="1237"/>
        <end position="1255"/>
    </location>
</feature>
<feature type="region of interest" description="Disordered" evidence="1">
    <location>
        <begin position="1235"/>
        <end position="1282"/>
    </location>
</feature>
<dbReference type="GeneID" id="94426588"/>
<accession>A0A2C6L3M9</accession>
<name>A0A2C6L3M9_9APIC</name>
<feature type="compositionally biased region" description="Basic and acidic residues" evidence="1">
    <location>
        <begin position="121"/>
        <end position="138"/>
    </location>
</feature>
<feature type="compositionally biased region" description="Basic and acidic residues" evidence="1">
    <location>
        <begin position="947"/>
        <end position="957"/>
    </location>
</feature>
<evidence type="ECO:0000256" key="1">
    <source>
        <dbReference type="SAM" id="MobiDB-lite"/>
    </source>
</evidence>
<feature type="region of interest" description="Disordered" evidence="1">
    <location>
        <begin position="1661"/>
        <end position="1682"/>
    </location>
</feature>
<feature type="compositionally biased region" description="Basic and acidic residues" evidence="1">
    <location>
        <begin position="1323"/>
        <end position="1352"/>
    </location>
</feature>
<feature type="compositionally biased region" description="Low complexity" evidence="1">
    <location>
        <begin position="850"/>
        <end position="861"/>
    </location>
</feature>
<protein>
    <submittedName>
        <fullName evidence="2">Uncharacterized protein</fullName>
    </submittedName>
</protein>
<feature type="compositionally biased region" description="Low complexity" evidence="1">
    <location>
        <begin position="1733"/>
        <end position="1743"/>
    </location>
</feature>
<feature type="non-terminal residue" evidence="2">
    <location>
        <position position="1903"/>
    </location>
</feature>
<feature type="compositionally biased region" description="Polar residues" evidence="1">
    <location>
        <begin position="1026"/>
        <end position="1041"/>
    </location>
</feature>
<feature type="compositionally biased region" description="Basic and acidic residues" evidence="1">
    <location>
        <begin position="1042"/>
        <end position="1062"/>
    </location>
</feature>
<evidence type="ECO:0000313" key="3">
    <source>
        <dbReference type="Proteomes" id="UP000221165"/>
    </source>
</evidence>
<feature type="compositionally biased region" description="Low complexity" evidence="1">
    <location>
        <begin position="58"/>
        <end position="67"/>
    </location>
</feature>
<feature type="region of interest" description="Disordered" evidence="1">
    <location>
        <begin position="1724"/>
        <end position="1788"/>
    </location>
</feature>
<dbReference type="RefSeq" id="XP_067924646.1">
    <property type="nucleotide sequence ID" value="XM_068063377.1"/>
</dbReference>
<feature type="compositionally biased region" description="Basic and acidic residues" evidence="1">
    <location>
        <begin position="1368"/>
        <end position="1384"/>
    </location>
</feature>
<evidence type="ECO:0000313" key="2">
    <source>
        <dbReference type="EMBL" id="PHJ22969.1"/>
    </source>
</evidence>
<feature type="compositionally biased region" description="Basic and acidic residues" evidence="1">
    <location>
        <begin position="1015"/>
        <end position="1025"/>
    </location>
</feature>
<organism evidence="2 3">
    <name type="scientific">Cystoisospora suis</name>
    <dbReference type="NCBI Taxonomy" id="483139"/>
    <lineage>
        <taxon>Eukaryota</taxon>
        <taxon>Sar</taxon>
        <taxon>Alveolata</taxon>
        <taxon>Apicomplexa</taxon>
        <taxon>Conoidasida</taxon>
        <taxon>Coccidia</taxon>
        <taxon>Eucoccidiorida</taxon>
        <taxon>Eimeriorina</taxon>
        <taxon>Sarcocystidae</taxon>
        <taxon>Cystoisospora</taxon>
    </lineage>
</organism>
<keyword evidence="3" id="KW-1185">Reference proteome</keyword>
<proteinExistence type="predicted"/>
<feature type="compositionally biased region" description="Basic and acidic residues" evidence="1">
    <location>
        <begin position="1888"/>
        <end position="1903"/>
    </location>
</feature>
<feature type="compositionally biased region" description="Polar residues" evidence="1">
    <location>
        <begin position="1870"/>
        <end position="1879"/>
    </location>
</feature>
<feature type="compositionally biased region" description="Low complexity" evidence="1">
    <location>
        <begin position="1192"/>
        <end position="1203"/>
    </location>
</feature>
<dbReference type="OrthoDB" id="333969at2759"/>
<dbReference type="Proteomes" id="UP000221165">
    <property type="component" value="Unassembled WGS sequence"/>
</dbReference>
<feature type="compositionally biased region" description="Low complexity" evidence="1">
    <location>
        <begin position="1848"/>
        <end position="1860"/>
    </location>
</feature>
<reference evidence="2 3" key="1">
    <citation type="journal article" date="2017" name="Int. J. Parasitol.">
        <title>The genome of the protozoan parasite Cystoisospora suis and a reverse vaccinology approach to identify vaccine candidates.</title>
        <authorList>
            <person name="Palmieri N."/>
            <person name="Shrestha A."/>
            <person name="Ruttkowski B."/>
            <person name="Beck T."/>
            <person name="Vogl C."/>
            <person name="Tomley F."/>
            <person name="Blake D.P."/>
            <person name="Joachim A."/>
        </authorList>
    </citation>
    <scope>NUCLEOTIDE SEQUENCE [LARGE SCALE GENOMIC DNA]</scope>
    <source>
        <strain evidence="2 3">Wien I</strain>
    </source>
</reference>
<dbReference type="EMBL" id="MIGC01001381">
    <property type="protein sequence ID" value="PHJ22969.1"/>
    <property type="molecule type" value="Genomic_DNA"/>
</dbReference>
<feature type="region of interest" description="Disordered" evidence="1">
    <location>
        <begin position="1015"/>
        <end position="1084"/>
    </location>
</feature>
<feature type="region of interest" description="Disordered" evidence="1">
    <location>
        <begin position="790"/>
        <end position="957"/>
    </location>
</feature>
<feature type="compositionally biased region" description="Basic and acidic residues" evidence="1">
    <location>
        <begin position="23"/>
        <end position="33"/>
    </location>
</feature>
<feature type="region of interest" description="Disordered" evidence="1">
    <location>
        <begin position="1833"/>
        <end position="1903"/>
    </location>
</feature>
<dbReference type="VEuPathDB" id="ToxoDB:CSUI_003179"/>
<feature type="region of interest" description="Disordered" evidence="1">
    <location>
        <begin position="1108"/>
        <end position="1140"/>
    </location>
</feature>
<feature type="compositionally biased region" description="Low complexity" evidence="1">
    <location>
        <begin position="250"/>
        <end position="265"/>
    </location>
</feature>
<feature type="region of interest" description="Disordered" evidence="1">
    <location>
        <begin position="1453"/>
        <end position="1499"/>
    </location>
</feature>
<feature type="compositionally biased region" description="Low complexity" evidence="1">
    <location>
        <begin position="76"/>
        <end position="86"/>
    </location>
</feature>
<feature type="region of interest" description="Disordered" evidence="1">
    <location>
        <begin position="238"/>
        <end position="281"/>
    </location>
</feature>
<feature type="region of interest" description="Disordered" evidence="1">
    <location>
        <begin position="390"/>
        <end position="441"/>
    </location>
</feature>
<feature type="compositionally biased region" description="Basic and acidic residues" evidence="1">
    <location>
        <begin position="272"/>
        <end position="281"/>
    </location>
</feature>
<comment type="caution">
    <text evidence="2">The sequence shown here is derived from an EMBL/GenBank/DDBJ whole genome shotgun (WGS) entry which is preliminary data.</text>
</comment>
<gene>
    <name evidence="2" type="ORF">CSUI_003179</name>
</gene>
<feature type="compositionally biased region" description="Basic residues" evidence="1">
    <location>
        <begin position="1"/>
        <end position="11"/>
    </location>
</feature>
<feature type="region of interest" description="Disordered" evidence="1">
    <location>
        <begin position="1311"/>
        <end position="1405"/>
    </location>
</feature>
<feature type="compositionally biased region" description="Polar residues" evidence="1">
    <location>
        <begin position="417"/>
        <end position="436"/>
    </location>
</feature>
<feature type="compositionally biased region" description="Polar residues" evidence="1">
    <location>
        <begin position="1117"/>
        <end position="1140"/>
    </location>
</feature>
<sequence length="1903" mass="201312">MAPKALVKKKAPPVPLRRGSSSMKKEKGKRVDGEGGGVEAKTEQAVPPTAKALKRISSAESASSTSPTPLPPARKSTSSSLMSSASFGPKGKEDPTGTSLKKRGSSINKESPQPVPLKPKAVLEKKEPPPEKVEERSKAPSPLKSMKTSESLKETIPLEKQGSSMSRHGSKDSPFVDMRQAENLKLSAAELLNHLVASSGGGEEARAHFARMIEEELGAHLVRRGSASNINSNDTVIGTKAHPESSPLGASNAASAPKAALAPKNGASLKKRGSDERSKQEINRLTEELERAREDVQILKRLVNQISCGRIPLAVPVDFFYELGRRYLEQGNLDTPKPALRPFGGRAGDVELVPPGGVSNCPAGWGDWKKQCMPMKDPALSLPTAGGIAAGGGLEEGSKERPCSSKSVPGLPLNKKGTLSTTTGPATSSNGASSQVPGMDIGEVEQRIRVEIDGGDPMEWRDVYRMNKEGVAELQSSFANTPGRRAMIDEKTADPGSGRENGSPRSNRLSRLRTPREGGINVFIPDRVDDALGKVFRRSQSCTKDNRAVWPQAALAQNLQMIMSQVCEKDLQLGSQTAVIDELRQTIDRYETLLASRGPRQGGGGGGSMTSGLDESLPPAFFPFPAGLEAALLGAGPPAGISCVIIEDIDGSMSPPRGGEGQDDKKVEDLDSIIELQTTPPEKKLSVRGGKWEKRIDPAVSYVHRRLEGERTPGWSCARRTGDKDEGESYAREEKCLVGMDSRGSATSTKEMFLSPHVDTLTRICVGEGGANSSEGESDGEETVRQLFTISNSPPAADGKTGTAVEKLSESPKKKGGQSLVPANAATTPRKGRPLTPSGSAVVSPRKGLASPPSGSPAASPRRTVSMVRAGSSVAGAGKGKRSTSSRSPSPAVPKKKEDSKKKTAGGTGTSSTLKGKGKATPRRSPGGSKAEVKTENKEEEEEEEVETKMQDLSEDTERLKDVEMMILQEVLKVKTDEETARLISQLYEQAFGHPLPEVYLSVFLSSLPHRRKGEEFTERKEETQVQHVSPPSTSEVTQEQKPQENKVQSDEGDLSRDRVESAAHFPGQGGMTATTPKDETSKQLDDLFSPVNTQTYDLTEGDSLTSPVLMKKGSSHKSITSSVRGISNDSQGLSSRQQRTGASCFICPGMKECLGPSSVRPSGLSPSASGVVDAAEEEGDRKLLSPSTYKSLLSTPLSPASPDDVPEPGTGSASALSPEKGREIVVQYVVHESTNKAKSGSQLQSSVVADQSVLNGRKASEDLQPPSPPPSPVHPLFPPLSCLGPEYSAGGVFVPPSALYPYGISMDGFLLAPPPPSLASPVKHDGEERSREGSGGERGREQGRKEEDVKRPKPALRAGEALSPQRKHTDSSSEAMKLDDRRSSSHGVTISQDISYLGSPASLSPDVKAVGAQTAFPASYYQYTACATSPSIVLVPPLPAGTIPELALFQAQSAGGAAPRPNQEPQPGCPSTTSLPAAVSSRSSSPQKRGSTDGHGLLQVPSILTDQRFVGRAADLGKSTEKPAEAASLPKSDQTAAAQIFSDPYCAAFYLKQTVDGPSHGSVPSGIPTFGEAFVPPGSIAWPLATTESTDISQKLQRETQKQFLEQLYLRQGQLPLGGASVSPAGGEDFPLWKSPAWSVVNNVPGSPYLVSPYMSPPYPASPPPPSPQIGSVEPSREASSLLTRKTFGGEGWVLYPRVTTQGSSTSSQASFPVLAGSTVGEGLKKERKAGSVSVSRLSLSSEKTPASGRAPSRYRSLSRAGSSVSDRRSKSSSARQGQPPVKGAGGGLFASCCGSSEVLTYRISVPEKPSPGRILKKASTLKKLDSLKKLSTMKTDEKSLSGVTFESSTKDSPPSASSAKEEKSSSTLQFSIVTPRTEQALKRAKSKGESTDSKVTELLQK</sequence>
<feature type="region of interest" description="Disordered" evidence="1">
    <location>
        <begin position="479"/>
        <end position="514"/>
    </location>
</feature>
<feature type="region of interest" description="Disordered" evidence="1">
    <location>
        <begin position="1"/>
        <end position="172"/>
    </location>
</feature>
<feature type="compositionally biased region" description="Pro residues" evidence="1">
    <location>
        <begin position="1266"/>
        <end position="1279"/>
    </location>
</feature>
<feature type="region of interest" description="Disordered" evidence="1">
    <location>
        <begin position="1157"/>
        <end position="1220"/>
    </location>
</feature>
<feature type="compositionally biased region" description="Polar residues" evidence="1">
    <location>
        <begin position="1386"/>
        <end position="1395"/>
    </location>
</feature>